<feature type="region of interest" description="Disordered" evidence="1">
    <location>
        <begin position="345"/>
        <end position="367"/>
    </location>
</feature>
<dbReference type="InParanoid" id="A0A7R8UPB9"/>
<evidence type="ECO:0000256" key="1">
    <source>
        <dbReference type="SAM" id="MobiDB-lite"/>
    </source>
</evidence>
<dbReference type="EMBL" id="LR899011">
    <property type="protein sequence ID" value="CAD7084431.1"/>
    <property type="molecule type" value="Genomic_DNA"/>
</dbReference>
<sequence length="535" mass="60378">MSEEDLSDVQDLLPDDQELCERSSRWAQMFEKHQNDREDGDVRLVTYVELSGKSEDSDAQTEETVDPKEFEDNVTKEDPSFNIDDVLNATQKVIAKRKESWRQNGIDRLMDSFCCDQISGKVDGWLQNNCDYFSSNFSRDPKRHCFNEIKINERNIVVEKDFDDRLTDTSVDTAKYILSNRKRRKSKVTMTIKQFCYSAQRKRSPTPLKAYEKSKDGYNSHPKMLAYDLKSRSKKQSSVSPPKKVKTAKRQQRRPYFSTSSSSSSSEDTNLAEIKRSQKYCRKPYKLRRKRGGSNEYKKSCNGDILKKEKSKNNMKEEIVCLDSSDSSVSCNELQKRKASGLISEEKSGVSNGENAHAYDPGSNNCNSLEKAPSDLNLTKIGVINSTAIKSQDSMLFCKEKFVSACTNVNDSSNNQGQASNNNTIDSVLTTRRSSIKPIILYSPNLTGTPPSLLNKQKLKITQKDLESSVGSEMKKRFLGSRKNFHYECSAKSQLVFIPPSEANAISSSGEEEDPIGSANNGKIVEIVFLDDEAS</sequence>
<keyword evidence="3" id="KW-1185">Reference proteome</keyword>
<evidence type="ECO:0000313" key="2">
    <source>
        <dbReference type="EMBL" id="CAD7084431.1"/>
    </source>
</evidence>
<gene>
    <name evidence="2" type="ORF">HERILL_LOCUS7325</name>
</gene>
<protein>
    <submittedName>
        <fullName evidence="2">Uncharacterized protein</fullName>
    </submittedName>
</protein>
<dbReference type="AlphaFoldDB" id="A0A7R8UPB9"/>
<dbReference type="OrthoDB" id="8021929at2759"/>
<feature type="region of interest" description="Disordered" evidence="1">
    <location>
        <begin position="230"/>
        <end position="272"/>
    </location>
</feature>
<name>A0A7R8UPB9_HERIL</name>
<evidence type="ECO:0000313" key="3">
    <source>
        <dbReference type="Proteomes" id="UP000594454"/>
    </source>
</evidence>
<proteinExistence type="predicted"/>
<dbReference type="Proteomes" id="UP000594454">
    <property type="component" value="Chromosome 3"/>
</dbReference>
<reference evidence="2 3" key="1">
    <citation type="submission" date="2020-11" db="EMBL/GenBank/DDBJ databases">
        <authorList>
            <person name="Wallbank WR R."/>
            <person name="Pardo Diaz C."/>
            <person name="Kozak K."/>
            <person name="Martin S."/>
            <person name="Jiggins C."/>
            <person name="Moest M."/>
            <person name="Warren A I."/>
            <person name="Generalovic N T."/>
            <person name="Byers J.R.P. K."/>
            <person name="Montejo-Kovacevich G."/>
            <person name="Yen C E."/>
        </authorList>
    </citation>
    <scope>NUCLEOTIDE SEQUENCE [LARGE SCALE GENOMIC DNA]</scope>
</reference>
<organism evidence="2 3">
    <name type="scientific">Hermetia illucens</name>
    <name type="common">Black soldier fly</name>
    <dbReference type="NCBI Taxonomy" id="343691"/>
    <lineage>
        <taxon>Eukaryota</taxon>
        <taxon>Metazoa</taxon>
        <taxon>Ecdysozoa</taxon>
        <taxon>Arthropoda</taxon>
        <taxon>Hexapoda</taxon>
        <taxon>Insecta</taxon>
        <taxon>Pterygota</taxon>
        <taxon>Neoptera</taxon>
        <taxon>Endopterygota</taxon>
        <taxon>Diptera</taxon>
        <taxon>Brachycera</taxon>
        <taxon>Stratiomyomorpha</taxon>
        <taxon>Stratiomyidae</taxon>
        <taxon>Hermetiinae</taxon>
        <taxon>Hermetia</taxon>
    </lineage>
</organism>
<accession>A0A7R8UPB9</accession>
<feature type="compositionally biased region" description="Basic residues" evidence="1">
    <location>
        <begin position="243"/>
        <end position="253"/>
    </location>
</feature>